<evidence type="ECO:0000313" key="2">
    <source>
        <dbReference type="EMBL" id="RNL63090.1"/>
    </source>
</evidence>
<dbReference type="EMBL" id="RJSE01000007">
    <property type="protein sequence ID" value="RNL63090.1"/>
    <property type="molecule type" value="Genomic_DNA"/>
</dbReference>
<dbReference type="OrthoDB" id="9798386at2"/>
<evidence type="ECO:0000256" key="1">
    <source>
        <dbReference type="SAM" id="SignalP"/>
    </source>
</evidence>
<feature type="chain" id="PRO_5038451037" evidence="1">
    <location>
        <begin position="26"/>
        <end position="727"/>
    </location>
</feature>
<dbReference type="Proteomes" id="UP000267128">
    <property type="component" value="Unassembled WGS sequence"/>
</dbReference>
<keyword evidence="3" id="KW-1185">Reference proteome</keyword>
<dbReference type="RefSeq" id="WP_123228382.1">
    <property type="nucleotide sequence ID" value="NZ_RJSE01000007.1"/>
</dbReference>
<dbReference type="AlphaFoldDB" id="A0A3N0CI37"/>
<comment type="caution">
    <text evidence="2">The sequence shown here is derived from an EMBL/GenBank/DDBJ whole genome shotgun (WGS) entry which is preliminary data.</text>
</comment>
<gene>
    <name evidence="2" type="ORF">EFK50_15370</name>
</gene>
<feature type="signal peptide" evidence="1">
    <location>
        <begin position="1"/>
        <end position="25"/>
    </location>
</feature>
<proteinExistence type="predicted"/>
<name>A0A3N0CI37_9ACTN</name>
<protein>
    <submittedName>
        <fullName evidence="2">Ig-like domain repeat protein</fullName>
    </submittedName>
</protein>
<keyword evidence="1" id="KW-0732">Signal</keyword>
<evidence type="ECO:0000313" key="3">
    <source>
        <dbReference type="Proteomes" id="UP000267128"/>
    </source>
</evidence>
<organism evidence="2 3">
    <name type="scientific">Nocardioides marmoriginsengisoli</name>
    <dbReference type="NCBI Taxonomy" id="661483"/>
    <lineage>
        <taxon>Bacteria</taxon>
        <taxon>Bacillati</taxon>
        <taxon>Actinomycetota</taxon>
        <taxon>Actinomycetes</taxon>
        <taxon>Propionibacteriales</taxon>
        <taxon>Nocardioidaceae</taxon>
        <taxon>Nocardioides</taxon>
    </lineage>
</organism>
<reference evidence="2 3" key="1">
    <citation type="submission" date="2018-11" db="EMBL/GenBank/DDBJ databases">
        <authorList>
            <person name="Li F."/>
        </authorList>
    </citation>
    <scope>NUCLEOTIDE SEQUENCE [LARGE SCALE GENOMIC DNA]</scope>
    <source>
        <strain evidence="2 3">Gsoil 097</strain>
    </source>
</reference>
<sequence>MSTTHLRRRLVAATLGLAVAGSPLAAGALAATSGAAPVRGAATAVDTTYLSDTFPGLSASPVLETVTYDRFQWLLQQSGQYAFLIGSAADADFPAKVVAAEAAAKAAGAVKVYWFDPNLTGQTGVKNLDTRNPGGINLATGSQTIYGNIWKNALGQYLGNGIKSVPNAAQTTATVSADDTVVNDAVDPLWDYRSSPAAPPVAAADDVFFVYDKDNTSGGQADKIVKGVNLSATATGSVGTAVTAALAGVTGGAAAIDQLDQFHWWKDAANRKHDLSYTDDARYGGNILDDADNADGWRVKQITYPELLHLLSIKDTADKNFVLLFGGTWCHNTRAVLKHVNEEAQENGVTTVYNFDLVLDGGTTNGTNGGSNPIHVRDNANSGSTFNFRPSYVYGDVVRSSFRNLVTEYDPNTGSRVSYYPNGDLAAFPDVVRKLQVPFLINYQRGTGTNPSSTAVKRQWIQQNLDASTGLPTFREYMSEWWFTKPSAQLGLSFPIPADESTLTAPQATQLSQARDNVTFAQDALAKLDDFFGGLPGAVVSTQTVTAPTVAYGTAPKITVAIANKFGRLPAGTATLTVGGASYPVQVAQNAAVFTVAKLVPGSYPFTVSYAGDDQIVSFSKAGTLTVAKAKAKASGAAVKVPTSKKAGTYKVTVATPAGLVKATGKVTLTLSKGAAKKKVVGTLKAGVVTVTVPKLAKGGWKVAIGYAGDAKYLAATAAGKAITVKR</sequence>
<accession>A0A3N0CI37</accession>